<protein>
    <submittedName>
        <fullName evidence="1">Uncharacterized protein</fullName>
    </submittedName>
</protein>
<dbReference type="Proteomes" id="UP000481153">
    <property type="component" value="Unassembled WGS sequence"/>
</dbReference>
<sequence length="101" mass="11475">MNAANTEAARYALYSNDCMNYAAKFMSIASERYAHAKEFRRLKAENKLIKRGSSKSMKTLLAEIMKVMYTDPELKKAAEELKKVESSSKELAKQSSKKIET</sequence>
<proteinExistence type="predicted"/>
<accession>A0A6G0WFG8</accession>
<reference evidence="1 2" key="1">
    <citation type="submission" date="2019-07" db="EMBL/GenBank/DDBJ databases">
        <title>Genomics analysis of Aphanomyces spp. identifies a new class of oomycete effector associated with host adaptation.</title>
        <authorList>
            <person name="Gaulin E."/>
        </authorList>
    </citation>
    <scope>NUCLEOTIDE SEQUENCE [LARGE SCALE GENOMIC DNA]</scope>
    <source>
        <strain evidence="1 2">ATCC 201684</strain>
    </source>
</reference>
<dbReference type="VEuPathDB" id="FungiDB:AeMF1_012575"/>
<dbReference type="AlphaFoldDB" id="A0A6G0WFG8"/>
<gene>
    <name evidence="1" type="ORF">Ae201684_015635</name>
</gene>
<evidence type="ECO:0000313" key="2">
    <source>
        <dbReference type="Proteomes" id="UP000481153"/>
    </source>
</evidence>
<keyword evidence="2" id="KW-1185">Reference proteome</keyword>
<organism evidence="1 2">
    <name type="scientific">Aphanomyces euteiches</name>
    <dbReference type="NCBI Taxonomy" id="100861"/>
    <lineage>
        <taxon>Eukaryota</taxon>
        <taxon>Sar</taxon>
        <taxon>Stramenopiles</taxon>
        <taxon>Oomycota</taxon>
        <taxon>Saprolegniomycetes</taxon>
        <taxon>Saprolegniales</taxon>
        <taxon>Verrucalvaceae</taxon>
        <taxon>Aphanomyces</taxon>
    </lineage>
</organism>
<evidence type="ECO:0000313" key="1">
    <source>
        <dbReference type="EMBL" id="KAF0726050.1"/>
    </source>
</evidence>
<dbReference type="EMBL" id="VJMJ01000228">
    <property type="protein sequence ID" value="KAF0726050.1"/>
    <property type="molecule type" value="Genomic_DNA"/>
</dbReference>
<comment type="caution">
    <text evidence="1">The sequence shown here is derived from an EMBL/GenBank/DDBJ whole genome shotgun (WGS) entry which is preliminary data.</text>
</comment>
<name>A0A6G0WFG8_9STRA</name>